<dbReference type="EC" id="1.17.1.8" evidence="10 13"/>
<evidence type="ECO:0000256" key="10">
    <source>
        <dbReference type="ARBA" id="ARBA00038983"/>
    </source>
</evidence>
<dbReference type="PIRSF" id="PIRSF000161">
    <property type="entry name" value="DHPR"/>
    <property type="match status" value="1"/>
</dbReference>
<keyword evidence="5 13" id="KW-0220">Diaminopimelate biosynthesis</keyword>
<keyword evidence="4 13" id="KW-0521">NADP</keyword>
<feature type="binding site" evidence="13">
    <location>
        <position position="58"/>
    </location>
    <ligand>
        <name>NADP(+)</name>
        <dbReference type="ChEBI" id="CHEBI:58349"/>
    </ligand>
</feature>
<comment type="pathway">
    <text evidence="9 13">Amino-acid biosynthesis; L-lysine biosynthesis via DAP pathway; (S)-tetrahydrodipicolinate from L-aspartate: step 4/4.</text>
</comment>
<feature type="binding site" evidence="13">
    <location>
        <begin position="104"/>
        <end position="106"/>
    </location>
    <ligand>
        <name>NAD(+)</name>
        <dbReference type="ChEBI" id="CHEBI:57540"/>
    </ligand>
</feature>
<dbReference type="InterPro" id="IPR022664">
    <property type="entry name" value="DapB_N_CS"/>
</dbReference>
<organism evidence="16 17">
    <name type="scientific">candidate division CSSED10-310 bacterium</name>
    <dbReference type="NCBI Taxonomy" id="2855610"/>
    <lineage>
        <taxon>Bacteria</taxon>
        <taxon>Bacteria division CSSED10-310</taxon>
    </lineage>
</organism>
<keyword evidence="8 13" id="KW-0457">Lysine biosynthesis</keyword>
<dbReference type="SUPFAM" id="SSF51735">
    <property type="entry name" value="NAD(P)-binding Rossmann-fold domains"/>
    <property type="match status" value="1"/>
</dbReference>
<dbReference type="Gene3D" id="3.30.360.10">
    <property type="entry name" value="Dihydrodipicolinate Reductase, domain 2"/>
    <property type="match status" value="1"/>
</dbReference>
<accession>A0ABV6Z2B0</accession>
<evidence type="ECO:0000256" key="9">
    <source>
        <dbReference type="ARBA" id="ARBA00037922"/>
    </source>
</evidence>
<feature type="active site" description="Proton donor" evidence="13">
    <location>
        <position position="165"/>
    </location>
</feature>
<dbReference type="GO" id="GO:0008839">
    <property type="term" value="F:4-hydroxy-tetrahydrodipicolinate reductase"/>
    <property type="evidence" value="ECO:0007669"/>
    <property type="project" value="UniProtKB-EC"/>
</dbReference>
<feature type="binding site" evidence="13">
    <location>
        <position position="162"/>
    </location>
    <ligand>
        <name>(S)-2,3,4,5-tetrahydrodipicolinate</name>
        <dbReference type="ChEBI" id="CHEBI:16845"/>
    </ligand>
</feature>
<comment type="subcellular location">
    <subcellularLocation>
        <location evidence="13">Cytoplasm</location>
    </subcellularLocation>
</comment>
<dbReference type="PANTHER" id="PTHR20836:SF0">
    <property type="entry name" value="4-HYDROXY-TETRAHYDRODIPICOLINATE REDUCTASE 1, CHLOROPLASTIC-RELATED"/>
    <property type="match status" value="1"/>
</dbReference>
<keyword evidence="2 13" id="KW-0963">Cytoplasm</keyword>
<dbReference type="EMBL" id="JBHPBY010000336">
    <property type="protein sequence ID" value="MFC1852592.1"/>
    <property type="molecule type" value="Genomic_DNA"/>
</dbReference>
<dbReference type="InterPro" id="IPR036291">
    <property type="entry name" value="NAD(P)-bd_dom_sf"/>
</dbReference>
<evidence type="ECO:0000256" key="12">
    <source>
        <dbReference type="ARBA" id="ARBA00049396"/>
    </source>
</evidence>
<evidence type="ECO:0000256" key="11">
    <source>
        <dbReference type="ARBA" id="ARBA00049080"/>
    </source>
</evidence>
<dbReference type="PROSITE" id="PS01298">
    <property type="entry name" value="DAPB"/>
    <property type="match status" value="1"/>
</dbReference>
<evidence type="ECO:0000256" key="6">
    <source>
        <dbReference type="ARBA" id="ARBA00023002"/>
    </source>
</evidence>
<evidence type="ECO:0000256" key="7">
    <source>
        <dbReference type="ARBA" id="ARBA00023027"/>
    </source>
</evidence>
<keyword evidence="17" id="KW-1185">Reference proteome</keyword>
<evidence type="ECO:0000313" key="16">
    <source>
        <dbReference type="EMBL" id="MFC1852592.1"/>
    </source>
</evidence>
<dbReference type="NCBIfam" id="TIGR00036">
    <property type="entry name" value="dapB"/>
    <property type="match status" value="1"/>
</dbReference>
<dbReference type="HAMAP" id="MF_00102">
    <property type="entry name" value="DapB"/>
    <property type="match status" value="1"/>
</dbReference>
<dbReference type="Proteomes" id="UP001594351">
    <property type="component" value="Unassembled WGS sequence"/>
</dbReference>
<evidence type="ECO:0000256" key="1">
    <source>
        <dbReference type="ARBA" id="ARBA00006642"/>
    </source>
</evidence>
<comment type="caution">
    <text evidence="16">The sequence shown here is derived from an EMBL/GenBank/DDBJ whole genome shotgun (WGS) entry which is preliminary data.</text>
</comment>
<comment type="subunit">
    <text evidence="13">Homotetramer.</text>
</comment>
<gene>
    <name evidence="13 16" type="primary">dapB</name>
    <name evidence="16" type="ORF">ACFL27_20535</name>
</gene>
<dbReference type="Pfam" id="PF01113">
    <property type="entry name" value="DapB_N"/>
    <property type="match status" value="1"/>
</dbReference>
<keyword evidence="6 13" id="KW-0560">Oxidoreductase</keyword>
<dbReference type="CDD" id="cd02274">
    <property type="entry name" value="DHDPR_N"/>
    <property type="match status" value="1"/>
</dbReference>
<feature type="domain" description="Dihydrodipicolinate reductase C-terminal" evidence="15">
    <location>
        <begin position="134"/>
        <end position="270"/>
    </location>
</feature>
<comment type="similarity">
    <text evidence="1 13">Belongs to the DapB family.</text>
</comment>
<evidence type="ECO:0000313" key="17">
    <source>
        <dbReference type="Proteomes" id="UP001594351"/>
    </source>
</evidence>
<protein>
    <recommendedName>
        <fullName evidence="10 13">4-hydroxy-tetrahydrodipicolinate reductase</fullName>
        <shortName evidence="13">HTPA reductase</shortName>
        <ecNumber evidence="10 13">1.17.1.8</ecNumber>
    </recommendedName>
</protein>
<dbReference type="SUPFAM" id="SSF55347">
    <property type="entry name" value="Glyceraldehyde-3-phosphate dehydrogenase-like, C-terminal domain"/>
    <property type="match status" value="1"/>
</dbReference>
<feature type="domain" description="Dihydrodipicolinate reductase N-terminal" evidence="14">
    <location>
        <begin position="12"/>
        <end position="131"/>
    </location>
</feature>
<dbReference type="Pfam" id="PF05173">
    <property type="entry name" value="DapB_C"/>
    <property type="match status" value="1"/>
</dbReference>
<sequence>MNQTKPSGEPLAVAIVGAGGRVGQLLTATLSADERFIISGLLEQRGSSFIDEEIINCRSETIKFSENPGVAFDKAGVIIDFSLPAGTMSALEVALQLRIPFVSGTTGFSSEQRQRIEHVSEQLPILIASNMSPGITLVRGILRALMPHIPADFDIEIIERHHRRKRDSPSGTALDLITQIREQQDREPFYNWRCGRPQQTQVRPPDEITVHPVRGGGIIGEHQICFMGESEEIILTHRAFDRKVFIQGTLMAALFIVQSEPGFYTMDDVLGF</sequence>
<comment type="catalytic activity">
    <reaction evidence="11 13">
        <text>(S)-2,3,4,5-tetrahydrodipicolinate + NADP(+) + H2O = (2S,4S)-4-hydroxy-2,3,4,5-tetrahydrodipicolinate + NADPH + H(+)</text>
        <dbReference type="Rhea" id="RHEA:35331"/>
        <dbReference type="ChEBI" id="CHEBI:15377"/>
        <dbReference type="ChEBI" id="CHEBI:15378"/>
        <dbReference type="ChEBI" id="CHEBI:16845"/>
        <dbReference type="ChEBI" id="CHEBI:57783"/>
        <dbReference type="ChEBI" id="CHEBI:58349"/>
        <dbReference type="ChEBI" id="CHEBI:67139"/>
        <dbReference type="EC" id="1.17.1.8"/>
    </reaction>
</comment>
<evidence type="ECO:0000256" key="13">
    <source>
        <dbReference type="HAMAP-Rule" id="MF_00102"/>
    </source>
</evidence>
<dbReference type="InterPro" id="IPR000846">
    <property type="entry name" value="DapB_N"/>
</dbReference>
<evidence type="ECO:0000256" key="4">
    <source>
        <dbReference type="ARBA" id="ARBA00022857"/>
    </source>
</evidence>
<feature type="binding site" evidence="13">
    <location>
        <begin position="171"/>
        <end position="172"/>
    </location>
    <ligand>
        <name>(S)-2,3,4,5-tetrahydrodipicolinate</name>
        <dbReference type="ChEBI" id="CHEBI:16845"/>
    </ligand>
</feature>
<feature type="active site" description="Proton donor/acceptor" evidence="13">
    <location>
        <position position="161"/>
    </location>
</feature>
<evidence type="ECO:0000259" key="14">
    <source>
        <dbReference type="Pfam" id="PF01113"/>
    </source>
</evidence>
<feature type="binding site" evidence="13">
    <location>
        <begin position="128"/>
        <end position="131"/>
    </location>
    <ligand>
        <name>NAD(+)</name>
        <dbReference type="ChEBI" id="CHEBI:57540"/>
    </ligand>
</feature>
<comment type="caution">
    <text evidence="13">Was originally thought to be a dihydrodipicolinate reductase (DHDPR), catalyzing the conversion of dihydrodipicolinate to tetrahydrodipicolinate. However, it was shown in E.coli that the substrate of the enzymatic reaction is not dihydrodipicolinate (DHDP) but in fact (2S,4S)-4-hydroxy-2,3,4,5-tetrahydrodipicolinic acid (HTPA), the product released by the DapA-catalyzed reaction.</text>
</comment>
<evidence type="ECO:0000256" key="2">
    <source>
        <dbReference type="ARBA" id="ARBA00022490"/>
    </source>
</evidence>
<feature type="binding site" evidence="13">
    <location>
        <position position="43"/>
    </location>
    <ligand>
        <name>NAD(+)</name>
        <dbReference type="ChEBI" id="CHEBI:57540"/>
    </ligand>
</feature>
<reference evidence="16 17" key="1">
    <citation type="submission" date="2024-09" db="EMBL/GenBank/DDBJ databases">
        <title>Laminarin stimulates single cell rates of sulfate reduction while oxygen inhibits transcriptomic activity in coastal marine sediment.</title>
        <authorList>
            <person name="Lindsay M."/>
            <person name="Orcutt B."/>
            <person name="Emerson D."/>
            <person name="Stepanauskas R."/>
            <person name="D'Angelo T."/>
        </authorList>
    </citation>
    <scope>NUCLEOTIDE SEQUENCE [LARGE SCALE GENOMIC DNA]</scope>
    <source>
        <strain evidence="16">SAG AM-311-K15</strain>
    </source>
</reference>
<evidence type="ECO:0000256" key="8">
    <source>
        <dbReference type="ARBA" id="ARBA00023154"/>
    </source>
</evidence>
<dbReference type="Gene3D" id="3.40.50.720">
    <property type="entry name" value="NAD(P)-binding Rossmann-like Domain"/>
    <property type="match status" value="1"/>
</dbReference>
<keyword evidence="7 13" id="KW-0520">NAD</keyword>
<dbReference type="PANTHER" id="PTHR20836">
    <property type="entry name" value="DIHYDRODIPICOLINATE REDUCTASE"/>
    <property type="match status" value="1"/>
</dbReference>
<dbReference type="InterPro" id="IPR023940">
    <property type="entry name" value="DHDPR_bac"/>
</dbReference>
<evidence type="ECO:0000256" key="5">
    <source>
        <dbReference type="ARBA" id="ARBA00022915"/>
    </source>
</evidence>
<name>A0ABV6Z2B0_UNCC1</name>
<dbReference type="InterPro" id="IPR022663">
    <property type="entry name" value="DapB_C"/>
</dbReference>
<evidence type="ECO:0000256" key="3">
    <source>
        <dbReference type="ARBA" id="ARBA00022605"/>
    </source>
</evidence>
<feature type="binding site" evidence="13">
    <location>
        <begin position="17"/>
        <end position="22"/>
    </location>
    <ligand>
        <name>NAD(+)</name>
        <dbReference type="ChEBI" id="CHEBI:57540"/>
    </ligand>
</feature>
<comment type="catalytic activity">
    <reaction evidence="12 13">
        <text>(S)-2,3,4,5-tetrahydrodipicolinate + NAD(+) + H2O = (2S,4S)-4-hydroxy-2,3,4,5-tetrahydrodipicolinate + NADH + H(+)</text>
        <dbReference type="Rhea" id="RHEA:35323"/>
        <dbReference type="ChEBI" id="CHEBI:15377"/>
        <dbReference type="ChEBI" id="CHEBI:15378"/>
        <dbReference type="ChEBI" id="CHEBI:16845"/>
        <dbReference type="ChEBI" id="CHEBI:57540"/>
        <dbReference type="ChEBI" id="CHEBI:57945"/>
        <dbReference type="ChEBI" id="CHEBI:67139"/>
        <dbReference type="EC" id="1.17.1.8"/>
    </reaction>
</comment>
<proteinExistence type="inferred from homology"/>
<keyword evidence="3 13" id="KW-0028">Amino-acid biosynthesis</keyword>
<comment type="function">
    <text evidence="13">Catalyzes the conversion of 4-hydroxy-tetrahydrodipicolinate (HTPA) to tetrahydrodipicolinate.</text>
</comment>
<evidence type="ECO:0000259" key="15">
    <source>
        <dbReference type="Pfam" id="PF05173"/>
    </source>
</evidence>